<evidence type="ECO:0000313" key="2">
    <source>
        <dbReference type="EMBL" id="QYM79477.1"/>
    </source>
</evidence>
<organism evidence="2 3">
    <name type="scientific">Horticoccus luteus</name>
    <dbReference type="NCBI Taxonomy" id="2862869"/>
    <lineage>
        <taxon>Bacteria</taxon>
        <taxon>Pseudomonadati</taxon>
        <taxon>Verrucomicrobiota</taxon>
        <taxon>Opitutia</taxon>
        <taxon>Opitutales</taxon>
        <taxon>Opitutaceae</taxon>
        <taxon>Horticoccus</taxon>
    </lineage>
</organism>
<dbReference type="EMBL" id="CP080507">
    <property type="protein sequence ID" value="QYM79477.1"/>
    <property type="molecule type" value="Genomic_DNA"/>
</dbReference>
<dbReference type="PANTHER" id="PTHR33361">
    <property type="entry name" value="GLR0591 PROTEIN"/>
    <property type="match status" value="1"/>
</dbReference>
<dbReference type="RefSeq" id="WP_220163405.1">
    <property type="nucleotide sequence ID" value="NZ_CP080507.1"/>
</dbReference>
<dbReference type="Proteomes" id="UP000825051">
    <property type="component" value="Chromosome"/>
</dbReference>
<gene>
    <name evidence="2" type="ORF">K0B96_02345</name>
</gene>
<dbReference type="AlphaFoldDB" id="A0A8F9XGQ3"/>
<evidence type="ECO:0000256" key="1">
    <source>
        <dbReference type="SAM" id="SignalP"/>
    </source>
</evidence>
<dbReference type="InterPro" id="IPR010281">
    <property type="entry name" value="DUF885"/>
</dbReference>
<accession>A0A8F9XGQ3</accession>
<reference evidence="2" key="1">
    <citation type="submission" date="2021-08" db="EMBL/GenBank/DDBJ databases">
        <title>Genome of a novel bacterium of the phylum Verrucomicrobia, Oleiharenicola sp. KSB-15.</title>
        <authorList>
            <person name="Chung J.-H."/>
            <person name="Ahn J.-H."/>
            <person name="Yoon Y."/>
            <person name="Kim D.-Y."/>
            <person name="An S.-H."/>
            <person name="Park I."/>
            <person name="Yeon J."/>
        </authorList>
    </citation>
    <scope>NUCLEOTIDE SEQUENCE</scope>
    <source>
        <strain evidence="2">KSB-15</strain>
    </source>
</reference>
<protein>
    <submittedName>
        <fullName evidence="2">DUF885 domain-containing protein</fullName>
    </submittedName>
</protein>
<dbReference type="PANTHER" id="PTHR33361:SF15">
    <property type="entry name" value="DUF885 FAMILY LIPOPROTEIN"/>
    <property type="match status" value="1"/>
</dbReference>
<feature type="chain" id="PRO_5034808181" evidence="1">
    <location>
        <begin position="23"/>
        <end position="578"/>
    </location>
</feature>
<dbReference type="Pfam" id="PF05960">
    <property type="entry name" value="DUF885"/>
    <property type="match status" value="1"/>
</dbReference>
<dbReference type="KEGG" id="ole:K0B96_02345"/>
<keyword evidence="1" id="KW-0732">Signal</keyword>
<keyword evidence="3" id="KW-1185">Reference proteome</keyword>
<feature type="signal peptide" evidence="1">
    <location>
        <begin position="1"/>
        <end position="22"/>
    </location>
</feature>
<sequence length="578" mass="63908">MNPFRYLPLAVAGALLTLTASARTDADAAFETTARSTLDAYLRLNPENSTQLGDHRFDGTLTDYSPAGRDAQLAAYRAGLAALAHIDPAQLTGPNRVDAQILQLNLEAQIFYLTELKPFAWDVLSYNTSLADSIYLLTAREFAPAADRLHSAAQRLAAIPRVVAQAKANLVNPPAVYTQTAIKQIAGAIGLVHDGLDPLLAEAPALKAELAPAQEKAIAALTDYKTWLEQDLLPRSHGDFRLGADHYRQALRYTLASDLTPEEILARAEAELQSVTDTLYATALPLYRQYFPAADAAAEKDHRHVIKAVLDHLAQQHPDNATVVAFGRRTLQEATDFVRAHELVTVPNTPIELIVTPEFRRGRGIAYCDSPGALEPNGRTFIAIEPTPSDWPPSRVDSFFREYNNYMMHDLIVHEAMPGHFLQLAHSNQFKAPTLVRSIFQSGTFIEGWAVYTERVMADTGFGGPETKMQQLKMRLRVICNAILDQKIHMAGMTKEQALDLMMRQGFQEEGEAVAKWLRAQLSYTQLATYFVGAIEHDDMRAAAEKKLGATFNLKAYHDRVLSVGSPAVKFVREEVGF</sequence>
<evidence type="ECO:0000313" key="3">
    <source>
        <dbReference type="Proteomes" id="UP000825051"/>
    </source>
</evidence>
<name>A0A8F9XGQ3_9BACT</name>
<proteinExistence type="predicted"/>